<protein>
    <submittedName>
        <fullName evidence="1">Uncharacterized protein</fullName>
    </submittedName>
</protein>
<accession>A0A8E0RKR5</accession>
<dbReference type="Proteomes" id="UP000728185">
    <property type="component" value="Unassembled WGS sequence"/>
</dbReference>
<keyword evidence="2" id="KW-1185">Reference proteome</keyword>
<evidence type="ECO:0000313" key="1">
    <source>
        <dbReference type="EMBL" id="KAA0184152.1"/>
    </source>
</evidence>
<name>A0A8E0RKR5_9TREM</name>
<evidence type="ECO:0000313" key="2">
    <source>
        <dbReference type="Proteomes" id="UP000728185"/>
    </source>
</evidence>
<comment type="caution">
    <text evidence="1">The sequence shown here is derived from an EMBL/GenBank/DDBJ whole genome shotgun (WGS) entry which is preliminary data.</text>
</comment>
<gene>
    <name evidence="1" type="ORF">FBUS_09497</name>
</gene>
<organism evidence="1 2">
    <name type="scientific">Fasciolopsis buskii</name>
    <dbReference type="NCBI Taxonomy" id="27845"/>
    <lineage>
        <taxon>Eukaryota</taxon>
        <taxon>Metazoa</taxon>
        <taxon>Spiralia</taxon>
        <taxon>Lophotrochozoa</taxon>
        <taxon>Platyhelminthes</taxon>
        <taxon>Trematoda</taxon>
        <taxon>Digenea</taxon>
        <taxon>Plagiorchiida</taxon>
        <taxon>Echinostomata</taxon>
        <taxon>Echinostomatoidea</taxon>
        <taxon>Fasciolidae</taxon>
        <taxon>Fasciolopsis</taxon>
    </lineage>
</organism>
<dbReference type="EMBL" id="LUCM01011309">
    <property type="protein sequence ID" value="KAA0184152.1"/>
    <property type="molecule type" value="Genomic_DNA"/>
</dbReference>
<proteinExistence type="predicted"/>
<reference evidence="1" key="1">
    <citation type="submission" date="2019-05" db="EMBL/GenBank/DDBJ databases">
        <title>Annotation for the trematode Fasciolopsis buski.</title>
        <authorList>
            <person name="Choi Y.-J."/>
        </authorList>
    </citation>
    <scope>NUCLEOTIDE SEQUENCE</scope>
    <source>
        <strain evidence="1">HT</strain>
        <tissue evidence="1">Whole worm</tissue>
    </source>
</reference>
<sequence>MTEPLIVFFDTFTHDEQAQLAVSAPATCVSVEAVPSDYQQISTSENVGFTKLDISTSKEEVSQDIDYEEISSNEELFSEIDEADLVDMHRQFLHQSNRSEPHASVSEKHGEVYSLFSSHRSIEQVEQPIAPLTSEDEWSQASTSAQFLVTAAGKFNPSHVDFVSDHM</sequence>
<dbReference type="AlphaFoldDB" id="A0A8E0RKR5"/>
<dbReference type="OrthoDB" id="6287100at2759"/>